<dbReference type="AlphaFoldDB" id="A0A4R5MEL2"/>
<evidence type="ECO:0000313" key="2">
    <source>
        <dbReference type="Proteomes" id="UP000295722"/>
    </source>
</evidence>
<sequence>MPRKWTDDELATVRDIWRAGCHVGEQMHRLPGRTANAVHKLAERLGLGSKVPLVESYPEAILDLLRDGRPWTYGELVTEFGASHKTIRRIVGRMLDQRQLYVSAERGPYGTQYVKFGNGDDEVLDNLEVDEDPVAARARERELDQRYRAAAGWWPVADVAVVSAMHSMVSTGRVGA</sequence>
<dbReference type="InterPro" id="IPR036390">
    <property type="entry name" value="WH_DNA-bd_sf"/>
</dbReference>
<dbReference type="RefSeq" id="WP_133193907.1">
    <property type="nucleotide sequence ID" value="NZ_JBHUCW010000006.1"/>
</dbReference>
<dbReference type="OrthoDB" id="9115466at2"/>
<name>A0A4R5MEL2_9BURK</name>
<comment type="caution">
    <text evidence="1">The sequence shown here is derived from an EMBL/GenBank/DDBJ whole genome shotgun (WGS) entry which is preliminary data.</text>
</comment>
<proteinExistence type="predicted"/>
<reference evidence="1 2" key="1">
    <citation type="submission" date="2019-03" db="EMBL/GenBank/DDBJ databases">
        <title>Paraburkholderia sp. 4M-K11, isolated from subtropical forest soil.</title>
        <authorList>
            <person name="Gao Z.-H."/>
            <person name="Qiu L.-H."/>
        </authorList>
    </citation>
    <scope>NUCLEOTIDE SEQUENCE [LARGE SCALE GENOMIC DNA]</scope>
    <source>
        <strain evidence="1 2">4M-K11</strain>
    </source>
</reference>
<gene>
    <name evidence="1" type="ORF">EYW47_05790</name>
</gene>
<dbReference type="EMBL" id="SMRP01000002">
    <property type="protein sequence ID" value="TDG25344.1"/>
    <property type="molecule type" value="Genomic_DNA"/>
</dbReference>
<organism evidence="1 2">
    <name type="scientific">Paraburkholderia silviterrae</name>
    <dbReference type="NCBI Taxonomy" id="2528715"/>
    <lineage>
        <taxon>Bacteria</taxon>
        <taxon>Pseudomonadati</taxon>
        <taxon>Pseudomonadota</taxon>
        <taxon>Betaproteobacteria</taxon>
        <taxon>Burkholderiales</taxon>
        <taxon>Burkholderiaceae</taxon>
        <taxon>Paraburkholderia</taxon>
    </lineage>
</organism>
<dbReference type="Proteomes" id="UP000295722">
    <property type="component" value="Unassembled WGS sequence"/>
</dbReference>
<protein>
    <submittedName>
        <fullName evidence="1">Uncharacterized protein</fullName>
    </submittedName>
</protein>
<keyword evidence="2" id="KW-1185">Reference proteome</keyword>
<evidence type="ECO:0000313" key="1">
    <source>
        <dbReference type="EMBL" id="TDG25344.1"/>
    </source>
</evidence>
<accession>A0A4R5MEL2</accession>
<dbReference type="SUPFAM" id="SSF46785">
    <property type="entry name" value="Winged helix' DNA-binding domain"/>
    <property type="match status" value="1"/>
</dbReference>